<keyword evidence="1" id="KW-0472">Membrane</keyword>
<dbReference type="Proteomes" id="UP000195043">
    <property type="component" value="Unassembled WGS sequence"/>
</dbReference>
<name>A0A242ABD1_9ENTE</name>
<feature type="transmembrane region" description="Helical" evidence="1">
    <location>
        <begin position="46"/>
        <end position="67"/>
    </location>
</feature>
<dbReference type="AlphaFoldDB" id="A0A242ABD1"/>
<gene>
    <name evidence="2" type="ORF">A5886_003014</name>
</gene>
<organism evidence="2 3">
    <name type="scientific">Candidatus Enterococcus testudinis</name>
    <dbReference type="NCBI Taxonomy" id="1834191"/>
    <lineage>
        <taxon>Bacteria</taxon>
        <taxon>Bacillati</taxon>
        <taxon>Bacillota</taxon>
        <taxon>Bacilli</taxon>
        <taxon>Lactobacillales</taxon>
        <taxon>Enterococcaceae</taxon>
        <taxon>Enterococcus</taxon>
    </lineage>
</organism>
<accession>A0A242ABD1</accession>
<reference evidence="2 3" key="1">
    <citation type="submission" date="2017-05" db="EMBL/GenBank/DDBJ databases">
        <title>The Genome Sequence of Enterococcus sp. 8G7_MSG3316.</title>
        <authorList>
            <consortium name="The Broad Institute Genomics Platform"/>
            <consortium name="The Broad Institute Genomic Center for Infectious Diseases"/>
            <person name="Earl A."/>
            <person name="Manson A."/>
            <person name="Schwartman J."/>
            <person name="Gilmore M."/>
            <person name="Abouelleil A."/>
            <person name="Cao P."/>
            <person name="Chapman S."/>
            <person name="Cusick C."/>
            <person name="Shea T."/>
            <person name="Young S."/>
            <person name="Neafsey D."/>
            <person name="Nusbaum C."/>
            <person name="Birren B."/>
        </authorList>
    </citation>
    <scope>NUCLEOTIDE SEQUENCE [LARGE SCALE GENOMIC DNA]</scope>
    <source>
        <strain evidence="2 3">8G7_MSG3316</strain>
    </source>
</reference>
<evidence type="ECO:0000313" key="3">
    <source>
        <dbReference type="Proteomes" id="UP000195043"/>
    </source>
</evidence>
<dbReference type="RefSeq" id="WP_086275867.1">
    <property type="nucleotide sequence ID" value="NZ_NGKU01000001.1"/>
</dbReference>
<proteinExistence type="predicted"/>
<evidence type="ECO:0000313" key="2">
    <source>
        <dbReference type="EMBL" id="OTN77913.1"/>
    </source>
</evidence>
<sequence length="413" mass="46577">MKQDTQKVDLFLQEEGLLDTIDEQRIFRAVQSKSVPRKPKRLKKGVALIVASLLILTLVGFTTVPYLSKIINTYFGHNFSTLLTPQEETSVTKNGVKIRLLQYFQDNGVYYTVISTEGTDQKVLIDPADVPGVSVIKEITPEKEHRKQFFLLTSFDKLSELAIKLLQTNPVKIKEEIKLSSIEERAANQSEQISRSAILSSTGIEEANDPLLILKGEHRSTDDYFAISSYGMIQDRFHVQIQSLNKSINDLLLSVNTDTEAAYQPTVTYLFDYYQGANKTYRKEFVFDIDELDKVDAFTISGTLFTEQIAADWTIDMGDPDPLPTKVFESTDKAVSITVSPLSVHIQTPYTTRLAGSSVIAEDSEGNKQELAILNPQDQQSTNDMTYMTYYHDLSRIEKISIGDEVFTLAVHR</sequence>
<protein>
    <recommendedName>
        <fullName evidence="4">DUF4179 domain-containing protein</fullName>
    </recommendedName>
</protein>
<keyword evidence="1" id="KW-1133">Transmembrane helix</keyword>
<keyword evidence="1" id="KW-0812">Transmembrane</keyword>
<dbReference type="OrthoDB" id="9817113at2"/>
<comment type="caution">
    <text evidence="2">The sequence shown here is derived from an EMBL/GenBank/DDBJ whole genome shotgun (WGS) entry which is preliminary data.</text>
</comment>
<dbReference type="EMBL" id="NGKU01000001">
    <property type="protein sequence ID" value="OTN77913.1"/>
    <property type="molecule type" value="Genomic_DNA"/>
</dbReference>
<evidence type="ECO:0000256" key="1">
    <source>
        <dbReference type="SAM" id="Phobius"/>
    </source>
</evidence>
<keyword evidence="3" id="KW-1185">Reference proteome</keyword>
<evidence type="ECO:0008006" key="4">
    <source>
        <dbReference type="Google" id="ProtNLM"/>
    </source>
</evidence>